<dbReference type="InterPro" id="IPR015915">
    <property type="entry name" value="Kelch-typ_b-propeller"/>
</dbReference>
<dbReference type="Gene3D" id="2.120.10.80">
    <property type="entry name" value="Kelch-type beta propeller"/>
    <property type="match status" value="1"/>
</dbReference>
<dbReference type="SUPFAM" id="SSF117281">
    <property type="entry name" value="Kelch motif"/>
    <property type="match status" value="1"/>
</dbReference>
<dbReference type="PANTHER" id="PTHR23244:SF471">
    <property type="entry name" value="GUANINE NUCLEOTIDE-BINDING PROTEIN SUBUNIT BETA 1-RELATED"/>
    <property type="match status" value="1"/>
</dbReference>
<evidence type="ECO:0008006" key="4">
    <source>
        <dbReference type="Google" id="ProtNLM"/>
    </source>
</evidence>
<feature type="region of interest" description="Disordered" evidence="1">
    <location>
        <begin position="384"/>
        <end position="416"/>
    </location>
</feature>
<name>A0ABR2HYX3_9EUKA</name>
<reference evidence="2 3" key="1">
    <citation type="submission" date="2024-04" db="EMBL/GenBank/DDBJ databases">
        <title>Tritrichomonas musculus Genome.</title>
        <authorList>
            <person name="Alves-Ferreira E."/>
            <person name="Grigg M."/>
            <person name="Lorenzi H."/>
            <person name="Galac M."/>
        </authorList>
    </citation>
    <scope>NUCLEOTIDE SEQUENCE [LARGE SCALE GENOMIC DNA]</scope>
    <source>
        <strain evidence="2 3">EAF2021</strain>
    </source>
</reference>
<sequence>MGSDESLPENPYFPSDIDPYKSGDYGQHSYIQSLPTNFNHPFTPLIDLDDEIKVPKNIYHSAFGGTWSIKLPESISPICRKGHFCVYSKVLKKLYIGYGVEDSHQPKFLNDVWQFDLSTRKWDRINLKYQGNNNDNTILKKITLRKNSTATISENEMKLYIFGGVNEDREYLSDFHSIDLKTGEVSLIIPSTQLNIENYSTPTEIYSSLSPKARKGAIIQYYNGLIYLWSGLAAGADILNEISVYDIKSNTWATKIFVKPKRLKSNSHSELNTANSSTETLPSLDSWVEGRSNIPWQLVDNHIYAFGGSPKKTLIDIEINPSSSLSQIPAFDSVKTILIREIECIGSAPPENTFYAGMVYIDSPFNIKQFQSNETRVLDNNKTNDLANSNNNVNNNNITGNNTVSSNSNNDTRVTDDSKIIPGRHGLLVYLGGRSYSKYTLIYGLDLSRLWWFVLHVTPDGDTVSYADGKISENGLFMTPRYYNFALGYDEKRREIVACAAHQGLISKTKSHLAHKKRRVTDINDSYTKNKVPNYTPDSNQLGQIETDKSSKCMTRRFSNVIISDEVNTYLVPNYSDNINKKTSTTTSANTSNNNNNSSHSNLKLNCAFDSSSNYYDGKNDAQLMSPVGCGMGALASGEKLFIYQIGNVLAGLNIKEDLLTMQKLSLSTENEQRQNPIDDGEEKIIDF</sequence>
<feature type="compositionally biased region" description="Low complexity" evidence="1">
    <location>
        <begin position="384"/>
        <end position="412"/>
    </location>
</feature>
<dbReference type="Proteomes" id="UP001470230">
    <property type="component" value="Unassembled WGS sequence"/>
</dbReference>
<comment type="caution">
    <text evidence="2">The sequence shown here is derived from an EMBL/GenBank/DDBJ whole genome shotgun (WGS) entry which is preliminary data.</text>
</comment>
<dbReference type="EMBL" id="JAPFFF010000021">
    <property type="protein sequence ID" value="KAK8854443.1"/>
    <property type="molecule type" value="Genomic_DNA"/>
</dbReference>
<evidence type="ECO:0000256" key="1">
    <source>
        <dbReference type="SAM" id="MobiDB-lite"/>
    </source>
</evidence>
<protein>
    <recommendedName>
        <fullName evidence="4">Kelch motif family protein</fullName>
    </recommendedName>
</protein>
<feature type="region of interest" description="Disordered" evidence="1">
    <location>
        <begin position="582"/>
        <end position="602"/>
    </location>
</feature>
<gene>
    <name evidence="2" type="ORF">M9Y10_017005</name>
</gene>
<accession>A0ABR2HYX3</accession>
<proteinExistence type="predicted"/>
<dbReference type="PANTHER" id="PTHR23244">
    <property type="entry name" value="KELCH REPEAT DOMAIN"/>
    <property type="match status" value="1"/>
</dbReference>
<organism evidence="2 3">
    <name type="scientific">Tritrichomonas musculus</name>
    <dbReference type="NCBI Taxonomy" id="1915356"/>
    <lineage>
        <taxon>Eukaryota</taxon>
        <taxon>Metamonada</taxon>
        <taxon>Parabasalia</taxon>
        <taxon>Tritrichomonadida</taxon>
        <taxon>Tritrichomonadidae</taxon>
        <taxon>Tritrichomonas</taxon>
    </lineage>
</organism>
<evidence type="ECO:0000313" key="3">
    <source>
        <dbReference type="Proteomes" id="UP001470230"/>
    </source>
</evidence>
<keyword evidence="3" id="KW-1185">Reference proteome</keyword>
<evidence type="ECO:0000313" key="2">
    <source>
        <dbReference type="EMBL" id="KAK8854443.1"/>
    </source>
</evidence>